<name>A0ABQ6IV07_9MICO</name>
<feature type="region of interest" description="Disordered" evidence="1">
    <location>
        <begin position="103"/>
        <end position="177"/>
    </location>
</feature>
<feature type="region of interest" description="Disordered" evidence="1">
    <location>
        <begin position="1"/>
        <end position="28"/>
    </location>
</feature>
<comment type="caution">
    <text evidence="2">The sequence shown here is derived from an EMBL/GenBank/DDBJ whole genome shotgun (WGS) entry which is preliminary data.</text>
</comment>
<dbReference type="EMBL" id="BSUO01000001">
    <property type="protein sequence ID" value="GMA41205.1"/>
    <property type="molecule type" value="Genomic_DNA"/>
</dbReference>
<feature type="compositionally biased region" description="Basic and acidic residues" evidence="1">
    <location>
        <begin position="106"/>
        <end position="123"/>
    </location>
</feature>
<dbReference type="RefSeq" id="WP_284304777.1">
    <property type="nucleotide sequence ID" value="NZ_BSUO01000001.1"/>
</dbReference>
<organism evidence="2 3">
    <name type="scientific">Mobilicoccus caccae</name>
    <dbReference type="NCBI Taxonomy" id="1859295"/>
    <lineage>
        <taxon>Bacteria</taxon>
        <taxon>Bacillati</taxon>
        <taxon>Actinomycetota</taxon>
        <taxon>Actinomycetes</taxon>
        <taxon>Micrococcales</taxon>
        <taxon>Dermatophilaceae</taxon>
        <taxon>Mobilicoccus</taxon>
    </lineage>
</organism>
<protein>
    <submittedName>
        <fullName evidence="2">Uncharacterized protein</fullName>
    </submittedName>
</protein>
<evidence type="ECO:0000256" key="1">
    <source>
        <dbReference type="SAM" id="MobiDB-lite"/>
    </source>
</evidence>
<dbReference type="Proteomes" id="UP001157126">
    <property type="component" value="Unassembled WGS sequence"/>
</dbReference>
<sequence>MTEQQRESAEQKLRQAYDKSEKRVSRTSDELVATQGFTEALAMLTSNAVAMSRVMSTGLDQVVKTTRLAGQRDINRLARQLNRTEDKLEQVLQVVEQLEEELAATRAERDEARRETRPVETRAKRTAATTPVRSSAASSSTSGRGRGRGRSANVTNGEVTSADVTNSVAQGGEENGR</sequence>
<keyword evidence="3" id="KW-1185">Reference proteome</keyword>
<feature type="compositionally biased region" description="Polar residues" evidence="1">
    <location>
        <begin position="153"/>
        <end position="169"/>
    </location>
</feature>
<reference evidence="3" key="1">
    <citation type="journal article" date="2019" name="Int. J. Syst. Evol. Microbiol.">
        <title>The Global Catalogue of Microorganisms (GCM) 10K type strain sequencing project: providing services to taxonomists for standard genome sequencing and annotation.</title>
        <authorList>
            <consortium name="The Broad Institute Genomics Platform"/>
            <consortium name="The Broad Institute Genome Sequencing Center for Infectious Disease"/>
            <person name="Wu L."/>
            <person name="Ma J."/>
        </authorList>
    </citation>
    <scope>NUCLEOTIDE SEQUENCE [LARGE SCALE GENOMIC DNA]</scope>
    <source>
        <strain evidence="3">NBRC 113072</strain>
    </source>
</reference>
<gene>
    <name evidence="2" type="ORF">GCM10025883_32500</name>
</gene>
<evidence type="ECO:0000313" key="3">
    <source>
        <dbReference type="Proteomes" id="UP001157126"/>
    </source>
</evidence>
<accession>A0ABQ6IV07</accession>
<feature type="compositionally biased region" description="Low complexity" evidence="1">
    <location>
        <begin position="126"/>
        <end position="143"/>
    </location>
</feature>
<evidence type="ECO:0000313" key="2">
    <source>
        <dbReference type="EMBL" id="GMA41205.1"/>
    </source>
</evidence>
<proteinExistence type="predicted"/>